<keyword evidence="3" id="KW-1185">Reference proteome</keyword>
<sequence>MTRILHYLMATSLVVLVMISSNSTSCQACLFPGCRPPTPCFKVLDKDCTELICQHICGFQGKTTTHAYCKSSKKMCCCPGDI</sequence>
<feature type="signal peptide" evidence="1">
    <location>
        <begin position="1"/>
        <end position="28"/>
    </location>
</feature>
<gene>
    <name evidence="2" type="ORF">URODEC1_LOCUS55066</name>
</gene>
<keyword evidence="1" id="KW-0732">Signal</keyword>
<organism evidence="2 3">
    <name type="scientific">Urochloa decumbens</name>
    <dbReference type="NCBI Taxonomy" id="240449"/>
    <lineage>
        <taxon>Eukaryota</taxon>
        <taxon>Viridiplantae</taxon>
        <taxon>Streptophyta</taxon>
        <taxon>Embryophyta</taxon>
        <taxon>Tracheophyta</taxon>
        <taxon>Spermatophyta</taxon>
        <taxon>Magnoliopsida</taxon>
        <taxon>Liliopsida</taxon>
        <taxon>Poales</taxon>
        <taxon>Poaceae</taxon>
        <taxon>PACMAD clade</taxon>
        <taxon>Panicoideae</taxon>
        <taxon>Panicodae</taxon>
        <taxon>Paniceae</taxon>
        <taxon>Melinidinae</taxon>
        <taxon>Urochloa</taxon>
    </lineage>
</organism>
<proteinExistence type="predicted"/>
<evidence type="ECO:0000256" key="1">
    <source>
        <dbReference type="SAM" id="SignalP"/>
    </source>
</evidence>
<evidence type="ECO:0000313" key="3">
    <source>
        <dbReference type="Proteomes" id="UP001497457"/>
    </source>
</evidence>
<dbReference type="AlphaFoldDB" id="A0ABC9AKJ6"/>
<name>A0ABC9AKJ6_9POAL</name>
<feature type="chain" id="PRO_5044764209" evidence="1">
    <location>
        <begin position="29"/>
        <end position="82"/>
    </location>
</feature>
<dbReference type="Proteomes" id="UP001497457">
    <property type="component" value="Chromosome 21rd"/>
</dbReference>
<protein>
    <submittedName>
        <fullName evidence="2">Uncharacterized protein</fullName>
    </submittedName>
</protein>
<reference evidence="2" key="1">
    <citation type="submission" date="2024-10" db="EMBL/GenBank/DDBJ databases">
        <authorList>
            <person name="Ryan C."/>
        </authorList>
    </citation>
    <scope>NUCLEOTIDE SEQUENCE [LARGE SCALE GENOMIC DNA]</scope>
</reference>
<accession>A0ABC9AKJ6</accession>
<evidence type="ECO:0000313" key="2">
    <source>
        <dbReference type="EMBL" id="CAL4979016.1"/>
    </source>
</evidence>
<dbReference type="EMBL" id="OZ075131">
    <property type="protein sequence ID" value="CAL4979016.1"/>
    <property type="molecule type" value="Genomic_DNA"/>
</dbReference>